<keyword evidence="4" id="KW-1185">Reference proteome</keyword>
<sequence>MKVGAAAVAACLVLAASVALSPTAEASSTCTPWSVSTVASGFGMLENLEFDGRGSMIVSETSPIGPGALRTVAPNGDRGTLLSGVGSPGGLVRDGSSLFFTTGNSADAGLFDMRTGTIEKIDLGSGAKSTYASGLTMPNGLARSATGDLFTTRNLGGASGLTRITTDGAGSVGSVSTVRTDLGSANGIGIGGGKIYVANTFDPESTVTVLDEKDPAGPSSRIRVEGIGPLTMSDDLTVADDGTVYLAQNLAGRVVRLDPETGSSCVIATGVPLTSSVAFGGVGFDSDALYATSFDGTVRKMTPV</sequence>
<comment type="caution">
    <text evidence="3">The sequence shown here is derived from an EMBL/GenBank/DDBJ whole genome shotgun (WGS) entry which is preliminary data.</text>
</comment>
<dbReference type="Pfam" id="PF08450">
    <property type="entry name" value="SGL"/>
    <property type="match status" value="1"/>
</dbReference>
<dbReference type="InterPro" id="IPR011042">
    <property type="entry name" value="6-blade_b-propeller_TolB-like"/>
</dbReference>
<evidence type="ECO:0000259" key="2">
    <source>
        <dbReference type="Pfam" id="PF08450"/>
    </source>
</evidence>
<name>A0ABU4BB15_9NOCA</name>
<protein>
    <submittedName>
        <fullName evidence="3">SMP-30/gluconolactonase/LRE family protein</fullName>
    </submittedName>
</protein>
<dbReference type="Proteomes" id="UP001185755">
    <property type="component" value="Unassembled WGS sequence"/>
</dbReference>
<organism evidence="3 4">
    <name type="scientific">Rhodococcoides yunnanense</name>
    <dbReference type="NCBI Taxonomy" id="278209"/>
    <lineage>
        <taxon>Bacteria</taxon>
        <taxon>Bacillati</taxon>
        <taxon>Actinomycetota</taxon>
        <taxon>Actinomycetes</taxon>
        <taxon>Mycobacteriales</taxon>
        <taxon>Nocardiaceae</taxon>
        <taxon>Rhodococcoides</taxon>
    </lineage>
</organism>
<dbReference type="Gene3D" id="2.120.10.30">
    <property type="entry name" value="TolB, C-terminal domain"/>
    <property type="match status" value="1"/>
</dbReference>
<accession>A0ABU4BB15</accession>
<dbReference type="InterPro" id="IPR013658">
    <property type="entry name" value="SGL"/>
</dbReference>
<feature type="domain" description="SMP-30/Gluconolactonase/LRE-like region" evidence="2">
    <location>
        <begin position="74"/>
        <end position="293"/>
    </location>
</feature>
<gene>
    <name evidence="3" type="ORF">R3P96_08220</name>
</gene>
<evidence type="ECO:0000256" key="1">
    <source>
        <dbReference type="SAM" id="SignalP"/>
    </source>
</evidence>
<dbReference type="EMBL" id="JAWLJX010000002">
    <property type="protein sequence ID" value="MDV6261324.1"/>
    <property type="molecule type" value="Genomic_DNA"/>
</dbReference>
<dbReference type="SUPFAM" id="SSF63829">
    <property type="entry name" value="Calcium-dependent phosphotriesterase"/>
    <property type="match status" value="1"/>
</dbReference>
<feature type="chain" id="PRO_5045686155" evidence="1">
    <location>
        <begin position="27"/>
        <end position="304"/>
    </location>
</feature>
<dbReference type="RefSeq" id="WP_317563977.1">
    <property type="nucleotide sequence ID" value="NZ_JAWLJX010000002.1"/>
</dbReference>
<evidence type="ECO:0000313" key="3">
    <source>
        <dbReference type="EMBL" id="MDV6261324.1"/>
    </source>
</evidence>
<feature type="signal peptide" evidence="1">
    <location>
        <begin position="1"/>
        <end position="26"/>
    </location>
</feature>
<keyword evidence="1" id="KW-0732">Signal</keyword>
<evidence type="ECO:0000313" key="4">
    <source>
        <dbReference type="Proteomes" id="UP001185755"/>
    </source>
</evidence>
<reference evidence="3 4" key="1">
    <citation type="submission" date="2023-10" db="EMBL/GenBank/DDBJ databases">
        <title>Development of a sustainable strategy for remediation of hydrocarbon-contaminated territories based on the waste exchange concept.</title>
        <authorList>
            <person name="Krivoruchko A."/>
        </authorList>
    </citation>
    <scope>NUCLEOTIDE SEQUENCE [LARGE SCALE GENOMIC DNA]</scope>
    <source>
        <strain evidence="3 4">IEGM 1323</strain>
    </source>
</reference>
<proteinExistence type="predicted"/>